<dbReference type="InterPro" id="IPR043504">
    <property type="entry name" value="Peptidase_S1_PA_chymotrypsin"/>
</dbReference>
<name>A0A816DRS7_9BILA</name>
<proteinExistence type="predicted"/>
<dbReference type="OrthoDB" id="9985147at2759"/>
<evidence type="ECO:0000313" key="3">
    <source>
        <dbReference type="Proteomes" id="UP000663829"/>
    </source>
</evidence>
<sequence length="143" mass="15889">MILLSPISGLHVQEIVDAQVLSINAPLRASAYAFGYSSDRNNRQLMVYCNGTTEACTYSGFNGARLLCGMDNSGYGSSIVQQYDVNNAIGYQTYVYVFRLSNSPNYIHGAKFDTNFKRMKFKALKTIPTESGEDSEHFGKKDL</sequence>
<accession>A0A816DRS7</accession>
<protein>
    <submittedName>
        <fullName evidence="1">Uncharacterized protein</fullName>
    </submittedName>
</protein>
<evidence type="ECO:0000313" key="1">
    <source>
        <dbReference type="EMBL" id="CAF1642433.1"/>
    </source>
</evidence>
<comment type="caution">
    <text evidence="1">The sequence shown here is derived from an EMBL/GenBank/DDBJ whole genome shotgun (WGS) entry which is preliminary data.</text>
</comment>
<organism evidence="1 3">
    <name type="scientific">Didymodactylos carnosus</name>
    <dbReference type="NCBI Taxonomy" id="1234261"/>
    <lineage>
        <taxon>Eukaryota</taxon>
        <taxon>Metazoa</taxon>
        <taxon>Spiralia</taxon>
        <taxon>Gnathifera</taxon>
        <taxon>Rotifera</taxon>
        <taxon>Eurotatoria</taxon>
        <taxon>Bdelloidea</taxon>
        <taxon>Philodinida</taxon>
        <taxon>Philodinidae</taxon>
        <taxon>Didymodactylos</taxon>
    </lineage>
</organism>
<gene>
    <name evidence="1" type="ORF">GPM918_LOCUS45019</name>
    <name evidence="2" type="ORF">SRO942_LOCUS47193</name>
</gene>
<evidence type="ECO:0000313" key="2">
    <source>
        <dbReference type="EMBL" id="CAF4556274.1"/>
    </source>
</evidence>
<dbReference type="Gene3D" id="2.40.10.10">
    <property type="entry name" value="Trypsin-like serine proteases"/>
    <property type="match status" value="1"/>
</dbReference>
<keyword evidence="3" id="KW-1185">Reference proteome</keyword>
<dbReference type="Proteomes" id="UP000663829">
    <property type="component" value="Unassembled WGS sequence"/>
</dbReference>
<reference evidence="1" key="1">
    <citation type="submission" date="2021-02" db="EMBL/GenBank/DDBJ databases">
        <authorList>
            <person name="Nowell W R."/>
        </authorList>
    </citation>
    <scope>NUCLEOTIDE SEQUENCE</scope>
</reference>
<dbReference type="Proteomes" id="UP000681722">
    <property type="component" value="Unassembled WGS sequence"/>
</dbReference>
<dbReference type="AlphaFoldDB" id="A0A816DRS7"/>
<dbReference type="EMBL" id="CAJOBC010116961">
    <property type="protein sequence ID" value="CAF4556274.1"/>
    <property type="molecule type" value="Genomic_DNA"/>
</dbReference>
<dbReference type="EMBL" id="CAJNOQ010047853">
    <property type="protein sequence ID" value="CAF1642433.1"/>
    <property type="molecule type" value="Genomic_DNA"/>
</dbReference>